<accession>D5BXJ3</accession>
<dbReference type="OrthoDB" id="9797093at2"/>
<dbReference type="Proteomes" id="UP000001844">
    <property type="component" value="Chromosome"/>
</dbReference>
<proteinExistence type="predicted"/>
<dbReference type="eggNOG" id="COG4679">
    <property type="taxonomic scope" value="Bacteria"/>
</dbReference>
<dbReference type="HOGENOM" id="CLU_2917965_0_0_6"/>
<dbReference type="EMBL" id="CP001798">
    <property type="protein sequence ID" value="ADE13951.1"/>
    <property type="molecule type" value="Genomic_DNA"/>
</dbReference>
<evidence type="ECO:0000313" key="2">
    <source>
        <dbReference type="Proteomes" id="UP000001844"/>
    </source>
</evidence>
<dbReference type="STRING" id="472759.Nhal_0771"/>
<sequence length="61" mass="6748">MKEPPRKISWIKAARKEFLKFPAAVQEIMTDTLTIAAKGEKAAITKPMRGLGSGIFEIAYP</sequence>
<dbReference type="AlphaFoldDB" id="D5BXJ3"/>
<dbReference type="RefSeq" id="WP_013031845.1">
    <property type="nucleotide sequence ID" value="NC_013960.1"/>
</dbReference>
<dbReference type="KEGG" id="nhl:Nhal_0771"/>
<organism evidence="1 2">
    <name type="scientific">Nitrosococcus halophilus (strain Nc4)</name>
    <dbReference type="NCBI Taxonomy" id="472759"/>
    <lineage>
        <taxon>Bacteria</taxon>
        <taxon>Pseudomonadati</taxon>
        <taxon>Pseudomonadota</taxon>
        <taxon>Gammaproteobacteria</taxon>
        <taxon>Chromatiales</taxon>
        <taxon>Chromatiaceae</taxon>
        <taxon>Nitrosococcus</taxon>
    </lineage>
</organism>
<reference evidence="2" key="1">
    <citation type="submission" date="2010-04" db="EMBL/GenBank/DDBJ databases">
        <title>Complete genome sequence of Nitrosococcus halophilus Nc4, a salt-adapted, aerobic obligate ammonia-oxidizing sulfur purple bacterium.</title>
        <authorList>
            <consortium name="US DOE Joint Genome Institute"/>
            <person name="Campbell M.A."/>
            <person name="Malfatti S.A."/>
            <person name="Chain P.S.G."/>
            <person name="Heidelberg J.F."/>
            <person name="Ward B.B."/>
            <person name="Klotz M.G."/>
        </authorList>
    </citation>
    <scope>NUCLEOTIDE SEQUENCE [LARGE SCALE GENOMIC DNA]</scope>
    <source>
        <strain evidence="2">Nc4</strain>
    </source>
</reference>
<protein>
    <submittedName>
        <fullName evidence="1">Uncharacterized protein</fullName>
    </submittedName>
</protein>
<evidence type="ECO:0000313" key="1">
    <source>
        <dbReference type="EMBL" id="ADE13951.1"/>
    </source>
</evidence>
<keyword evidence="2" id="KW-1185">Reference proteome</keyword>
<gene>
    <name evidence="1" type="ordered locus">Nhal_0771</name>
</gene>
<name>D5BXJ3_NITHN</name>